<reference evidence="5" key="1">
    <citation type="submission" date="2016-11" db="EMBL/GenBank/DDBJ databases">
        <authorList>
            <person name="Varghese N."/>
            <person name="Submissions S."/>
        </authorList>
    </citation>
    <scope>NUCLEOTIDE SEQUENCE [LARGE SCALE GENOMIC DNA]</scope>
    <source>
        <strain evidence="5">DSM 11792</strain>
    </source>
</reference>
<evidence type="ECO:0000256" key="1">
    <source>
        <dbReference type="SAM" id="MobiDB-lite"/>
    </source>
</evidence>
<feature type="transmembrane region" description="Helical" evidence="2">
    <location>
        <begin position="49"/>
        <end position="74"/>
    </location>
</feature>
<feature type="transmembrane region" description="Helical" evidence="2">
    <location>
        <begin position="12"/>
        <end position="37"/>
    </location>
</feature>
<gene>
    <name evidence="4" type="ORF">SAMN02745218_01108</name>
</gene>
<dbReference type="Pfam" id="PF08279">
    <property type="entry name" value="HTH_11"/>
    <property type="match status" value="1"/>
</dbReference>
<proteinExistence type="predicted"/>
<keyword evidence="2" id="KW-0812">Transmembrane</keyword>
<dbReference type="Gene3D" id="1.10.10.10">
    <property type="entry name" value="Winged helix-like DNA-binding domain superfamily/Winged helix DNA-binding domain"/>
    <property type="match status" value="1"/>
</dbReference>
<dbReference type="InterPro" id="IPR013196">
    <property type="entry name" value="HTH_11"/>
</dbReference>
<evidence type="ECO:0000259" key="3">
    <source>
        <dbReference type="Pfam" id="PF08279"/>
    </source>
</evidence>
<dbReference type="InterPro" id="IPR051271">
    <property type="entry name" value="2C-system_Tx_regulators"/>
</dbReference>
<keyword evidence="2" id="KW-0472">Membrane</keyword>
<dbReference type="PANTHER" id="PTHR45526">
    <property type="entry name" value="TRANSCRIPTIONAL REGULATORY PROTEIN DPIA"/>
    <property type="match status" value="1"/>
</dbReference>
<accession>A0A1M4XIF1</accession>
<feature type="domain" description="Helix-turn-helix type 11" evidence="3">
    <location>
        <begin position="174"/>
        <end position="221"/>
    </location>
</feature>
<sequence length="242" mass="26300">MIMSYVKYNLLFFILLAAAGAGLAILYNLVVILYILITGSTGQVSRLVHYALVLNVAFGGLSFLLGGAGLWLYLRQGQVRENNEAGEAGRPLTGEVVPPCAGQINELIRVMREILEVIQPLVLQLAARQEAAGTSSTPGSPGMLPGNQPVPSGEDNSDQELWPDFPKGLNKATLKQVLSYLEEHNETGVSSEEIATGVGLSRVTVRRYMDYLEQIGYVKVDLRYGTVGRPLKIYSLVNLFSS</sequence>
<dbReference type="SUPFAM" id="SSF46785">
    <property type="entry name" value="Winged helix' DNA-binding domain"/>
    <property type="match status" value="1"/>
</dbReference>
<evidence type="ECO:0000313" key="4">
    <source>
        <dbReference type="EMBL" id="SHE93285.1"/>
    </source>
</evidence>
<dbReference type="InterPro" id="IPR036388">
    <property type="entry name" value="WH-like_DNA-bd_sf"/>
</dbReference>
<dbReference type="EMBL" id="FQUW01000011">
    <property type="protein sequence ID" value="SHE93285.1"/>
    <property type="molecule type" value="Genomic_DNA"/>
</dbReference>
<dbReference type="OrthoDB" id="9759232at2"/>
<dbReference type="PANTHER" id="PTHR45526:SF1">
    <property type="entry name" value="TRANSCRIPTIONAL REGULATORY PROTEIN DCUR-RELATED"/>
    <property type="match status" value="1"/>
</dbReference>
<evidence type="ECO:0000256" key="2">
    <source>
        <dbReference type="SAM" id="Phobius"/>
    </source>
</evidence>
<feature type="region of interest" description="Disordered" evidence="1">
    <location>
        <begin position="132"/>
        <end position="164"/>
    </location>
</feature>
<organism evidence="4 5">
    <name type="scientific">Desulfofundulus australicus DSM 11792</name>
    <dbReference type="NCBI Taxonomy" id="1121425"/>
    <lineage>
        <taxon>Bacteria</taxon>
        <taxon>Bacillati</taxon>
        <taxon>Bacillota</taxon>
        <taxon>Clostridia</taxon>
        <taxon>Eubacteriales</taxon>
        <taxon>Peptococcaceae</taxon>
        <taxon>Desulfofundulus</taxon>
    </lineage>
</organism>
<keyword evidence="5" id="KW-1185">Reference proteome</keyword>
<name>A0A1M4XIF1_9FIRM</name>
<dbReference type="Proteomes" id="UP000184196">
    <property type="component" value="Unassembled WGS sequence"/>
</dbReference>
<dbReference type="GO" id="GO:0000156">
    <property type="term" value="F:phosphorelay response regulator activity"/>
    <property type="evidence" value="ECO:0007669"/>
    <property type="project" value="TreeGrafter"/>
</dbReference>
<evidence type="ECO:0000313" key="5">
    <source>
        <dbReference type="Proteomes" id="UP000184196"/>
    </source>
</evidence>
<protein>
    <submittedName>
        <fullName evidence="4">HTH domain-containing protein</fullName>
    </submittedName>
</protein>
<keyword evidence="2" id="KW-1133">Transmembrane helix</keyword>
<dbReference type="AlphaFoldDB" id="A0A1M4XIF1"/>
<dbReference type="InterPro" id="IPR036390">
    <property type="entry name" value="WH_DNA-bd_sf"/>
</dbReference>